<proteinExistence type="predicted"/>
<evidence type="ECO:0000313" key="3">
    <source>
        <dbReference type="Proteomes" id="UP000663848"/>
    </source>
</evidence>
<dbReference type="Proteomes" id="UP000663848">
    <property type="component" value="Unassembled WGS sequence"/>
</dbReference>
<reference evidence="2" key="1">
    <citation type="submission" date="2021-02" db="EMBL/GenBank/DDBJ databases">
        <authorList>
            <person name="Nowell W R."/>
        </authorList>
    </citation>
    <scope>NUCLEOTIDE SEQUENCE</scope>
</reference>
<protein>
    <submittedName>
        <fullName evidence="2">Uncharacterized protein</fullName>
    </submittedName>
</protein>
<sequence length="226" mass="25397">ILIYSLFLHRPVPRDYSQTAATNWNLQASNYKTNSKSTMIPAGTYQQQQQQQQQAYQMPAQQQQQFFFGAYPYNALSPAVVPVFASVDQWPAGTFSAPFESYPYPTPNYISAYPNLQQYAIQTAKYDQQQSYDKEYFVHYGQARSLNNDASYPQQQPSQPIKDTHATSKLSPNAATFCQGAPLTVSPTTATALYINPVGYPMPSYFPSVPGSIQPDRILSSMDNHM</sequence>
<accession>A0A821ZB74</accession>
<comment type="caution">
    <text evidence="2">The sequence shown here is derived from an EMBL/GenBank/DDBJ whole genome shotgun (WGS) entry which is preliminary data.</text>
</comment>
<dbReference type="AlphaFoldDB" id="A0A821ZB74"/>
<evidence type="ECO:0000256" key="1">
    <source>
        <dbReference type="SAM" id="MobiDB-lite"/>
    </source>
</evidence>
<dbReference type="EMBL" id="CAJOBR010028150">
    <property type="protein sequence ID" value="CAF4980006.1"/>
    <property type="molecule type" value="Genomic_DNA"/>
</dbReference>
<evidence type="ECO:0000313" key="2">
    <source>
        <dbReference type="EMBL" id="CAF4980006.1"/>
    </source>
</evidence>
<feature type="non-terminal residue" evidence="2">
    <location>
        <position position="1"/>
    </location>
</feature>
<feature type="region of interest" description="Disordered" evidence="1">
    <location>
        <begin position="147"/>
        <end position="166"/>
    </location>
</feature>
<name>A0A821ZB74_9BILA</name>
<organism evidence="2 3">
    <name type="scientific">Rotaria socialis</name>
    <dbReference type="NCBI Taxonomy" id="392032"/>
    <lineage>
        <taxon>Eukaryota</taxon>
        <taxon>Metazoa</taxon>
        <taxon>Spiralia</taxon>
        <taxon>Gnathifera</taxon>
        <taxon>Rotifera</taxon>
        <taxon>Eurotatoria</taxon>
        <taxon>Bdelloidea</taxon>
        <taxon>Philodinida</taxon>
        <taxon>Philodinidae</taxon>
        <taxon>Rotaria</taxon>
    </lineage>
</organism>
<gene>
    <name evidence="2" type="ORF">QYT958_LOCUS36069</name>
</gene>